<dbReference type="AlphaFoldDB" id="A0A645IQA0"/>
<comment type="caution">
    <text evidence="1">The sequence shown here is derived from an EMBL/GenBank/DDBJ whole genome shotgun (WGS) entry which is preliminary data.</text>
</comment>
<reference evidence="1" key="1">
    <citation type="submission" date="2019-08" db="EMBL/GenBank/DDBJ databases">
        <authorList>
            <person name="Kucharzyk K."/>
            <person name="Murdoch R.W."/>
            <person name="Higgins S."/>
            <person name="Loffler F."/>
        </authorList>
    </citation>
    <scope>NUCLEOTIDE SEQUENCE</scope>
</reference>
<gene>
    <name evidence="1" type="ORF">SDC9_200874</name>
</gene>
<protein>
    <submittedName>
        <fullName evidence="1">Uncharacterized protein</fullName>
    </submittedName>
</protein>
<name>A0A645IQA0_9ZZZZ</name>
<organism evidence="1">
    <name type="scientific">bioreactor metagenome</name>
    <dbReference type="NCBI Taxonomy" id="1076179"/>
    <lineage>
        <taxon>unclassified sequences</taxon>
        <taxon>metagenomes</taxon>
        <taxon>ecological metagenomes</taxon>
    </lineage>
</organism>
<dbReference type="EMBL" id="VSSQ01120093">
    <property type="protein sequence ID" value="MPN53210.1"/>
    <property type="molecule type" value="Genomic_DNA"/>
</dbReference>
<proteinExistence type="predicted"/>
<evidence type="ECO:0000313" key="1">
    <source>
        <dbReference type="EMBL" id="MPN53210.1"/>
    </source>
</evidence>
<sequence>MFFRFDVGFKITQRQFFLQNVFILIGQHVKQCFLAEDANQTPILQHRNVTEISCDHPVYDGLQTLIQGGCSHCVQRD</sequence>
<accession>A0A645IQA0</accession>